<dbReference type="InterPro" id="IPR018664">
    <property type="entry name" value="DUF2103_metal-binding"/>
</dbReference>
<sequence length="235" mass="26625">MKCRTCFSELDEDYDFCLRCGSRNVLLCGLHSGDVLTLVLVGDSGVRYLTFKEYEEWESRRNLYEVVWEKLHRKRAGEVVVSGRDVESIVKAERMLRLTSLYSARILTSEPLPLHEFAERLERFVRVRDEIPRVSIPVGEKIGGAHSTIIGGREGRDLVMRLASSEFVKKVVPGVIENKGTTTGSVRLKLTRCDDRGNIRGLLIHGGSVQQIHVITTAKNREEGEVVMRELRSLL</sequence>
<dbReference type="InParanoid" id="A0A0F7IFL5"/>
<organism evidence="1 2">
    <name type="scientific">Geoglobus ahangari</name>
    <dbReference type="NCBI Taxonomy" id="113653"/>
    <lineage>
        <taxon>Archaea</taxon>
        <taxon>Methanobacteriati</taxon>
        <taxon>Methanobacteriota</taxon>
        <taxon>Archaeoglobi</taxon>
        <taxon>Archaeoglobales</taxon>
        <taxon>Archaeoglobaceae</taxon>
        <taxon>Geoglobus</taxon>
    </lineage>
</organism>
<keyword evidence="2" id="KW-1185">Reference proteome</keyword>
<dbReference type="AlphaFoldDB" id="A0A0F7IFL5"/>
<dbReference type="Proteomes" id="UP000034723">
    <property type="component" value="Chromosome"/>
</dbReference>
<dbReference type="HOGENOM" id="CLU_1154327_0_0_2"/>
<evidence type="ECO:0000313" key="1">
    <source>
        <dbReference type="EMBL" id="AKG91299.1"/>
    </source>
</evidence>
<dbReference type="STRING" id="113653.GAH_01407"/>
<gene>
    <name evidence="1" type="ORF">GAH_01407</name>
</gene>
<protein>
    <submittedName>
        <fullName evidence="1">Putative metal-binding protein</fullName>
    </submittedName>
</protein>
<dbReference type="RefSeq" id="WP_048095602.1">
    <property type="nucleotide sequence ID" value="NZ_CP011267.1"/>
</dbReference>
<evidence type="ECO:0000313" key="2">
    <source>
        <dbReference type="Proteomes" id="UP000034723"/>
    </source>
</evidence>
<dbReference type="OrthoDB" id="50478at2157"/>
<dbReference type="KEGG" id="gah:GAH_01407"/>
<reference evidence="1 2" key="1">
    <citation type="submission" date="2015-04" db="EMBL/GenBank/DDBJ databases">
        <title>The complete genome sequence of the hyperthermophilic, obligate iron-reducing archaeon Geoglobus ahangari strain 234T.</title>
        <authorList>
            <person name="Manzella M.P."/>
            <person name="Holmes D.E."/>
            <person name="Rocheleau J.M."/>
            <person name="Chung A."/>
            <person name="Reguera G."/>
            <person name="Kashefi K."/>
        </authorList>
    </citation>
    <scope>NUCLEOTIDE SEQUENCE [LARGE SCALE GENOMIC DNA]</scope>
    <source>
        <strain evidence="1 2">234</strain>
    </source>
</reference>
<dbReference type="GeneID" id="24803977"/>
<accession>A0A0F7IFL5</accession>
<dbReference type="PATRIC" id="fig|113653.22.peg.1389"/>
<proteinExistence type="predicted"/>
<dbReference type="EMBL" id="CP011267">
    <property type="protein sequence ID" value="AKG91299.1"/>
    <property type="molecule type" value="Genomic_DNA"/>
</dbReference>
<dbReference type="Pfam" id="PF09876">
    <property type="entry name" value="DUF2103"/>
    <property type="match status" value="1"/>
</dbReference>
<name>A0A0F7IFL5_9EURY</name>